<comment type="caution">
    <text evidence="1">The sequence shown here is derived from an EMBL/GenBank/DDBJ whole genome shotgun (WGS) entry which is preliminary data.</text>
</comment>
<evidence type="ECO:0000313" key="1">
    <source>
        <dbReference type="EMBL" id="ELZ16468.1"/>
    </source>
</evidence>
<sequence length="75" mass="8029">MKEPSTGAVSLEFILLPLQGEERGVLDAENGSGVGVTEHIESNDISVEPDYLFEVVDAECGPSDTCLLGEYICCH</sequence>
<reference evidence="1 2" key="1">
    <citation type="journal article" date="2014" name="PLoS Genet.">
        <title>Phylogenetically driven sequencing of extremely halophilic archaea reveals strategies for static and dynamic osmo-response.</title>
        <authorList>
            <person name="Becker E.A."/>
            <person name="Seitzer P.M."/>
            <person name="Tritt A."/>
            <person name="Larsen D."/>
            <person name="Krusor M."/>
            <person name="Yao A.I."/>
            <person name="Wu D."/>
            <person name="Madern D."/>
            <person name="Eisen J.A."/>
            <person name="Darling A.E."/>
            <person name="Facciotti M.T."/>
        </authorList>
    </citation>
    <scope>NUCLEOTIDE SEQUENCE [LARGE SCALE GENOMIC DNA]</scope>
    <source>
        <strain evidence="1 2">JCM 13891</strain>
    </source>
</reference>
<evidence type="ECO:0000313" key="2">
    <source>
        <dbReference type="Proteomes" id="UP000011657"/>
    </source>
</evidence>
<dbReference type="EMBL" id="AOIS01000051">
    <property type="protein sequence ID" value="ELZ16468.1"/>
    <property type="molecule type" value="Genomic_DNA"/>
</dbReference>
<keyword evidence="2" id="KW-1185">Reference proteome</keyword>
<organism evidence="1 2">
    <name type="scientific">Haloterrigena salina JCM 13891</name>
    <dbReference type="NCBI Taxonomy" id="1227488"/>
    <lineage>
        <taxon>Archaea</taxon>
        <taxon>Methanobacteriati</taxon>
        <taxon>Methanobacteriota</taxon>
        <taxon>Stenosarchaea group</taxon>
        <taxon>Halobacteria</taxon>
        <taxon>Halobacteriales</taxon>
        <taxon>Natrialbaceae</taxon>
        <taxon>Haloterrigena</taxon>
    </lineage>
</organism>
<dbReference type="Proteomes" id="UP000011657">
    <property type="component" value="Unassembled WGS sequence"/>
</dbReference>
<accession>M0C1C3</accession>
<protein>
    <submittedName>
        <fullName evidence="1">Uncharacterized protein</fullName>
    </submittedName>
</protein>
<proteinExistence type="predicted"/>
<name>M0C1C3_9EURY</name>
<gene>
    <name evidence="1" type="ORF">C477_15590</name>
</gene>
<dbReference type="AlphaFoldDB" id="M0C1C3"/>